<protein>
    <recommendedName>
        <fullName evidence="3">SMI1 / KNR4 family protein</fullName>
    </recommendedName>
</protein>
<proteinExistence type="predicted"/>
<gene>
    <name evidence="1" type="ORF">VSP9026_04459</name>
</gene>
<evidence type="ECO:0000313" key="2">
    <source>
        <dbReference type="Proteomes" id="UP000184774"/>
    </source>
</evidence>
<dbReference type="RefSeq" id="WP_139302174.1">
    <property type="nucleotide sequence ID" value="NZ_AP024907.1"/>
</dbReference>
<dbReference type="SUPFAM" id="SSF160631">
    <property type="entry name" value="SMI1/KNR4-like"/>
    <property type="match status" value="1"/>
</dbReference>
<evidence type="ECO:0008006" key="3">
    <source>
        <dbReference type="Google" id="ProtNLM"/>
    </source>
</evidence>
<evidence type="ECO:0000313" key="1">
    <source>
        <dbReference type="EMBL" id="SIO96656.1"/>
    </source>
</evidence>
<dbReference type="EMBL" id="FSSB01000038">
    <property type="protein sequence ID" value="SIO96656.1"/>
    <property type="molecule type" value="Genomic_DNA"/>
</dbReference>
<dbReference type="InterPro" id="IPR037883">
    <property type="entry name" value="Knr4/Smi1-like_sf"/>
</dbReference>
<dbReference type="Gene3D" id="3.40.1580.10">
    <property type="entry name" value="SMI1/KNR4-like"/>
    <property type="match status" value="1"/>
</dbReference>
<dbReference type="AlphaFoldDB" id="A0A1N6MBC5"/>
<sequence>MQKKFTLYTTSILPSGFKYPEHYIQLSKGIDFPENFIWWFEDANMEGGELAWNLRMKYKEWKHIGERNLIPFAQLNDDAAFFDGDDTTGNPRVIVIDLGNKQRSYELESFEDWLNDALEDSGIKKE</sequence>
<name>A0A1N6MBC5_9VIBR</name>
<reference evidence="1 2" key="1">
    <citation type="submission" date="2016-12" db="EMBL/GenBank/DDBJ databases">
        <authorList>
            <person name="Song W.-J."/>
            <person name="Kurnit D.M."/>
        </authorList>
    </citation>
    <scope>NUCLEOTIDE SEQUENCE [LARGE SCALE GENOMIC DNA]</scope>
    <source>
        <strain evidence="1 2">CECT 9026</strain>
    </source>
</reference>
<organism evidence="1 2">
    <name type="scientific">Vibrio spartinae</name>
    <dbReference type="NCBI Taxonomy" id="1918945"/>
    <lineage>
        <taxon>Bacteria</taxon>
        <taxon>Pseudomonadati</taxon>
        <taxon>Pseudomonadota</taxon>
        <taxon>Gammaproteobacteria</taxon>
        <taxon>Vibrionales</taxon>
        <taxon>Vibrionaceae</taxon>
        <taxon>Vibrio</taxon>
    </lineage>
</organism>
<dbReference type="OrthoDB" id="5690754at2"/>
<dbReference type="Proteomes" id="UP000184774">
    <property type="component" value="Unassembled WGS sequence"/>
</dbReference>
<accession>A0A1N6MBC5</accession>